<proteinExistence type="predicted"/>
<comment type="caution">
    <text evidence="2">The sequence shown here is derived from an EMBL/GenBank/DDBJ whole genome shotgun (WGS) entry which is preliminary data.</text>
</comment>
<accession>A0A5N6PV72</accession>
<protein>
    <submittedName>
        <fullName evidence="2">Uncharacterized protein</fullName>
    </submittedName>
</protein>
<name>A0A5N6PV72_9ASTR</name>
<evidence type="ECO:0000313" key="2">
    <source>
        <dbReference type="EMBL" id="KAD7117252.1"/>
    </source>
</evidence>
<dbReference type="EMBL" id="SZYD01000002">
    <property type="protein sequence ID" value="KAD7117252.1"/>
    <property type="molecule type" value="Genomic_DNA"/>
</dbReference>
<dbReference type="PANTHER" id="PTHR33499:SF11">
    <property type="entry name" value="NO APICAL MERISTEM-ASSOCIATED C-TERMINAL DOMAIN-CONTAINING PROTEIN"/>
    <property type="match status" value="1"/>
</dbReference>
<evidence type="ECO:0000256" key="1">
    <source>
        <dbReference type="SAM" id="MobiDB-lite"/>
    </source>
</evidence>
<gene>
    <name evidence="2" type="ORF">E3N88_04520</name>
</gene>
<dbReference type="PANTHER" id="PTHR33499">
    <property type="entry name" value="OS12G0282400 PROTEIN-RELATED"/>
    <property type="match status" value="1"/>
</dbReference>
<feature type="region of interest" description="Disordered" evidence="1">
    <location>
        <begin position="1"/>
        <end position="41"/>
    </location>
</feature>
<sequence>MVDVAGYHGGDGGDEPPHGHSYRVPISYESSKPTKRRSSGKNLNLYDKFQKNGSRPLPIEFDYSSNLYRAVEENYHLFIRLISNEVDRHAPFHYRSWQEVSGDVKMSILTTLHHYFDLAQYHNTEYWDGIKLGIQADCANRYKDRKTKLKKHFDKEGRYDNTARAKQNPPKGMALEEWVQIIDELFTTSIYKNRFLKNTANRSKQLYRSYYGTQSYAQRRYDEVKEGGVPQHVEGWRDMHFKGSSGWYNQLAEQHWENITDELNKAKSTSGGDDTSVDEVEVLQHSLGERRGHVRGVGRKVKNITPDLPPHMHAPVANELQQLAEANARWAEQQRINEMMQQQINKLISGCRKIRNLHHTDNYNILKMNVSRGSPQTSTAMKKRGNKEEKQHQCLRHRTCSCRIFDHRGRKDCKHRPIDRFILNTIICHPERGVGMNWSFDQENYGKIKQEGKTDHHHNHKKPKTIKVYIMPISVNQASTSNQAPLRNKYTRTLPKCPKHQYYNKGDAYMKCTKSGRMGIQHEPMTWVELLRLRLLPHPVPRLRLVSPALRLSSLSSPPHRSSASTVSDLASPVSTSLISIQAQGTT</sequence>
<keyword evidence="3" id="KW-1185">Reference proteome</keyword>
<reference evidence="2 3" key="1">
    <citation type="submission" date="2019-05" db="EMBL/GenBank/DDBJ databases">
        <title>Mikania micrantha, genome provides insights into the molecular mechanism of rapid growth.</title>
        <authorList>
            <person name="Liu B."/>
        </authorList>
    </citation>
    <scope>NUCLEOTIDE SEQUENCE [LARGE SCALE GENOMIC DNA]</scope>
    <source>
        <strain evidence="2">NLD-2019</strain>
        <tissue evidence="2">Leaf</tissue>
    </source>
</reference>
<evidence type="ECO:0000313" key="3">
    <source>
        <dbReference type="Proteomes" id="UP000326396"/>
    </source>
</evidence>
<organism evidence="2 3">
    <name type="scientific">Mikania micrantha</name>
    <name type="common">bitter vine</name>
    <dbReference type="NCBI Taxonomy" id="192012"/>
    <lineage>
        <taxon>Eukaryota</taxon>
        <taxon>Viridiplantae</taxon>
        <taxon>Streptophyta</taxon>
        <taxon>Embryophyta</taxon>
        <taxon>Tracheophyta</taxon>
        <taxon>Spermatophyta</taxon>
        <taxon>Magnoliopsida</taxon>
        <taxon>eudicotyledons</taxon>
        <taxon>Gunneridae</taxon>
        <taxon>Pentapetalae</taxon>
        <taxon>asterids</taxon>
        <taxon>campanulids</taxon>
        <taxon>Asterales</taxon>
        <taxon>Asteraceae</taxon>
        <taxon>Asteroideae</taxon>
        <taxon>Heliantheae alliance</taxon>
        <taxon>Eupatorieae</taxon>
        <taxon>Mikania</taxon>
    </lineage>
</organism>
<dbReference type="AlphaFoldDB" id="A0A5N6PV72"/>
<dbReference type="Proteomes" id="UP000326396">
    <property type="component" value="Linkage Group LG10"/>
</dbReference>